<sequence length="284" mass="32798">MSSLIIPNPPYPSKRKYQKFRLFYKASGFKGEFTDEWLDWFIGFFEADGCISTYKNRNYLILTQKEEAILSEIFNALGFGRLFFDKNVNAWRWNVSDVKGAALLILLLNGNLVVPYRITQLDKAVKALNSTLSNPKSRNYGLIEPVVLIDRPLLPSLNDSWLRGFTDGEGCFNVEIRKYDVRLRFLLDQNDFEEAFKLIRDMFGGKGSLYLRSVKNKTWRLQISDLDCLANVIEYYTHFPLRTKKNLSFQKWVNIYNMVLNGDGNTAEGLAQISVLKKDINPKG</sequence>
<dbReference type="EMBL" id="MK292693">
    <property type="protein sequence ID" value="QCQ69105.1"/>
    <property type="molecule type" value="Genomic_DNA"/>
</dbReference>
<evidence type="ECO:0000259" key="1">
    <source>
        <dbReference type="Pfam" id="PF00961"/>
    </source>
</evidence>
<accession>A0A4P8NWZ3</accession>
<dbReference type="PANTHER" id="PTHR36181:SF4">
    <property type="entry name" value="LAGLIDADG ENDONUCLEASE"/>
    <property type="match status" value="1"/>
</dbReference>
<dbReference type="AlphaFoldDB" id="A0A4P8NWZ3"/>
<reference evidence="2" key="1">
    <citation type="journal article" date="2018" name="BMC Evol. Biol.">
        <title>The linear mitochondrial genome of the quarantine chytrid Synchytrium endobioticum; insights into the evolution and recent history of an obligate biotrophic plant pathogen.</title>
        <authorList>
            <person name="van de Vossenberg B.T.L.H."/>
            <person name="Brankovics B."/>
            <person name="Nguyen H.D.T."/>
            <person name="van Gent-Pelzer M.P.E."/>
            <person name="Smith D."/>
            <person name="Dadej K."/>
            <person name="Przetakiewicz J."/>
            <person name="Kreuze J.F."/>
            <person name="Boerma M."/>
            <person name="van Leeuwen G.C.M."/>
            <person name="Andre Levesque C."/>
            <person name="van der Lee T.A.J."/>
        </authorList>
    </citation>
    <scope>NUCLEOTIDE SEQUENCE</scope>
    <source>
        <strain evidence="2">CBS 809.83</strain>
    </source>
</reference>
<keyword evidence="2" id="KW-0496">Mitochondrion</keyword>
<evidence type="ECO:0000313" key="2">
    <source>
        <dbReference type="EMBL" id="QCQ69105.1"/>
    </source>
</evidence>
<dbReference type="InterPro" id="IPR051289">
    <property type="entry name" value="LAGLIDADG_Endonuclease"/>
</dbReference>
<keyword evidence="2" id="KW-0540">Nuclease</keyword>
<organism evidence="2">
    <name type="scientific">Powellomyces hirtus</name>
    <dbReference type="NCBI Taxonomy" id="109895"/>
    <lineage>
        <taxon>Eukaryota</taxon>
        <taxon>Fungi</taxon>
        <taxon>Fungi incertae sedis</taxon>
        <taxon>Chytridiomycota</taxon>
        <taxon>Chytridiomycota incertae sedis</taxon>
        <taxon>Chytridiomycetes</taxon>
        <taxon>Spizellomycetales</taxon>
        <taxon>Powellomycetaceae</taxon>
        <taxon>Powellomyces</taxon>
    </lineage>
</organism>
<dbReference type="Gene3D" id="3.10.28.10">
    <property type="entry name" value="Homing endonucleases"/>
    <property type="match status" value="2"/>
</dbReference>
<gene>
    <name evidence="2" type="primary">iorf284</name>
</gene>
<keyword evidence="2" id="KW-0255">Endonuclease</keyword>
<dbReference type="Pfam" id="PF00961">
    <property type="entry name" value="LAGLIDADG_1"/>
    <property type="match status" value="2"/>
</dbReference>
<dbReference type="InterPro" id="IPR004860">
    <property type="entry name" value="LAGLIDADG_dom"/>
</dbReference>
<dbReference type="InterPro" id="IPR027434">
    <property type="entry name" value="Homing_endonucl"/>
</dbReference>
<geneLocation type="mitochondrion" evidence="2"/>
<dbReference type="SUPFAM" id="SSF55608">
    <property type="entry name" value="Homing endonucleases"/>
    <property type="match status" value="2"/>
</dbReference>
<name>A0A4P8NWZ3_9FUNG</name>
<feature type="domain" description="Homing endonuclease LAGLIDADG" evidence="1">
    <location>
        <begin position="162"/>
        <end position="256"/>
    </location>
</feature>
<protein>
    <submittedName>
        <fullName evidence="2">LAGLIDADG endonuclease</fullName>
    </submittedName>
</protein>
<feature type="domain" description="Homing endonuclease LAGLIDADG" evidence="1">
    <location>
        <begin position="42"/>
        <end position="111"/>
    </location>
</feature>
<keyword evidence="2" id="KW-0378">Hydrolase</keyword>
<dbReference type="GO" id="GO:0005739">
    <property type="term" value="C:mitochondrion"/>
    <property type="evidence" value="ECO:0007669"/>
    <property type="project" value="UniProtKB-ARBA"/>
</dbReference>
<dbReference type="GO" id="GO:0004519">
    <property type="term" value="F:endonuclease activity"/>
    <property type="evidence" value="ECO:0007669"/>
    <property type="project" value="UniProtKB-KW"/>
</dbReference>
<dbReference type="PANTHER" id="PTHR36181">
    <property type="entry name" value="INTRON-ENCODED ENDONUCLEASE AI3-RELATED"/>
    <property type="match status" value="1"/>
</dbReference>
<proteinExistence type="predicted"/>